<protein>
    <submittedName>
        <fullName evidence="1">Uncharacterized protein</fullName>
    </submittedName>
</protein>
<dbReference type="AlphaFoldDB" id="A0A0F9TB36"/>
<proteinExistence type="predicted"/>
<organism evidence="1">
    <name type="scientific">marine sediment metagenome</name>
    <dbReference type="NCBI Taxonomy" id="412755"/>
    <lineage>
        <taxon>unclassified sequences</taxon>
        <taxon>metagenomes</taxon>
        <taxon>ecological metagenomes</taxon>
    </lineage>
</organism>
<evidence type="ECO:0000313" key="1">
    <source>
        <dbReference type="EMBL" id="KKN76369.1"/>
    </source>
</evidence>
<name>A0A0F9TB36_9ZZZZ</name>
<dbReference type="EMBL" id="LAZR01000296">
    <property type="protein sequence ID" value="KKN76369.1"/>
    <property type="molecule type" value="Genomic_DNA"/>
</dbReference>
<reference evidence="1" key="1">
    <citation type="journal article" date="2015" name="Nature">
        <title>Complex archaea that bridge the gap between prokaryotes and eukaryotes.</title>
        <authorList>
            <person name="Spang A."/>
            <person name="Saw J.H."/>
            <person name="Jorgensen S.L."/>
            <person name="Zaremba-Niedzwiedzka K."/>
            <person name="Martijn J."/>
            <person name="Lind A.E."/>
            <person name="van Eijk R."/>
            <person name="Schleper C."/>
            <person name="Guy L."/>
            <person name="Ettema T.J."/>
        </authorList>
    </citation>
    <scope>NUCLEOTIDE SEQUENCE</scope>
</reference>
<comment type="caution">
    <text evidence="1">The sequence shown here is derived from an EMBL/GenBank/DDBJ whole genome shotgun (WGS) entry which is preliminary data.</text>
</comment>
<sequence length="35" mass="3800">MNNNHECAHITFPTGNVAAGDPTDVKVFTEGKDRL</sequence>
<gene>
    <name evidence="1" type="ORF">LCGC14_0370550</name>
</gene>
<accession>A0A0F9TB36</accession>